<dbReference type="PIRSF" id="PIRSF007580">
    <property type="entry name" value="UCP07580"/>
    <property type="match status" value="1"/>
</dbReference>
<dbReference type="PANTHER" id="PTHR39456:SF1">
    <property type="entry name" value="METAL-DEPENDENT HYDROLASE"/>
    <property type="match status" value="1"/>
</dbReference>
<dbReference type="AlphaFoldDB" id="A0A6H0S5S7"/>
<name>A0A6H0S5S7_9MYCO</name>
<dbReference type="GO" id="GO:0016787">
    <property type="term" value="F:hydrolase activity"/>
    <property type="evidence" value="ECO:0007669"/>
    <property type="project" value="UniProtKB-KW"/>
</dbReference>
<evidence type="ECO:0000313" key="1">
    <source>
        <dbReference type="EMBL" id="QIV81799.1"/>
    </source>
</evidence>
<dbReference type="Proteomes" id="UP000501849">
    <property type="component" value="Chromosome"/>
</dbReference>
<sequence>MEKLDTDTPDGAAIALHARAVQFDLTDVPAQCVYDDPYASHLYNGLSLLLPAGEEWFVAILKEALPHIEDEKLREDVIGFMGQEAMHANAHSGINEYLQRHGIDPTPVLDRAHWVFGSLLGPRDATGAKAHNYLVERLAVMAALEHIFSFLGDWVLNAKRLNGQTAHPTIVDLLRWHGAEEVEHRMVSHDVLRYFDHNYARRAWAQVVAGPMLLYLLWQATRYLMRVDPNLTLSRRKRKAIWRGLIRSGRRGVAPPVAHTTWRGLQYFSPRYHPGDVGDTAQAVAYLASSPAARAGSSPATRPMAP</sequence>
<keyword evidence="1" id="KW-0378">Hydrolase</keyword>
<evidence type="ECO:0000313" key="2">
    <source>
        <dbReference type="Proteomes" id="UP000501849"/>
    </source>
</evidence>
<protein>
    <submittedName>
        <fullName evidence="1">Metal-dependent hydrolase</fullName>
    </submittedName>
</protein>
<dbReference type="Pfam" id="PF10118">
    <property type="entry name" value="Metal_hydrol"/>
    <property type="match status" value="1"/>
</dbReference>
<proteinExistence type="predicted"/>
<organism evidence="1 2">
    <name type="scientific">Mycolicibacterium frederiksbergense</name>
    <dbReference type="NCBI Taxonomy" id="117567"/>
    <lineage>
        <taxon>Bacteria</taxon>
        <taxon>Bacillati</taxon>
        <taxon>Actinomycetota</taxon>
        <taxon>Actinomycetes</taxon>
        <taxon>Mycobacteriales</taxon>
        <taxon>Mycobacteriaceae</taxon>
        <taxon>Mycolicibacterium</taxon>
    </lineage>
</organism>
<keyword evidence="2" id="KW-1185">Reference proteome</keyword>
<reference evidence="1 2" key="1">
    <citation type="submission" date="2019-04" db="EMBL/GenBank/DDBJ databases">
        <title>Draft, Whole-Genome Sequence of the Anthracene-degrading Mycobacterium frederiksbergense LB501T, Isolated from a Polycyclic Aromatic Hydrocarbon (PAH)-Contaminated Soil.</title>
        <authorList>
            <person name="Augelletti F."/>
        </authorList>
    </citation>
    <scope>NUCLEOTIDE SEQUENCE [LARGE SCALE GENOMIC DNA]</scope>
    <source>
        <strain evidence="1 2">LB 501T</strain>
    </source>
</reference>
<dbReference type="EMBL" id="CP038799">
    <property type="protein sequence ID" value="QIV81799.1"/>
    <property type="molecule type" value="Genomic_DNA"/>
</dbReference>
<dbReference type="InterPro" id="IPR016516">
    <property type="entry name" value="UCP07580"/>
</dbReference>
<dbReference type="KEGG" id="mfre:EXE63_13575"/>
<dbReference type="PANTHER" id="PTHR39456">
    <property type="entry name" value="METAL-DEPENDENT HYDROLASE"/>
    <property type="match status" value="1"/>
</dbReference>
<gene>
    <name evidence="1" type="ORF">EXE63_13575</name>
</gene>
<dbReference type="RefSeq" id="WP_168142351.1">
    <property type="nucleotide sequence ID" value="NZ_CP038799.1"/>
</dbReference>
<accession>A0A6H0S5S7</accession>